<dbReference type="Proteomes" id="UP000238362">
    <property type="component" value="Unassembled WGS sequence"/>
</dbReference>
<evidence type="ECO:0000313" key="1">
    <source>
        <dbReference type="EMBL" id="PRX49202.1"/>
    </source>
</evidence>
<keyword evidence="2" id="KW-1185">Reference proteome</keyword>
<protein>
    <submittedName>
        <fullName evidence="1">Uncharacterized protein</fullName>
    </submittedName>
</protein>
<evidence type="ECO:0000313" key="2">
    <source>
        <dbReference type="Proteomes" id="UP000238362"/>
    </source>
</evidence>
<sequence length="111" mass="12478">MSGKNRDEDLDYYTKYATDDWVPLHNVAVAVNGHLGKGATFDQIVEATVDFVGELIDRGIRPGDLIADYPDFVLWSGEKSTLLDRLRNEMRAHGDFPYPGDVCWLHKPTAP</sequence>
<proteinExistence type="predicted"/>
<name>A0A2T0LYR8_9PSEU</name>
<dbReference type="AlphaFoldDB" id="A0A2T0LYR8"/>
<reference evidence="1 2" key="1">
    <citation type="submission" date="2018-03" db="EMBL/GenBank/DDBJ databases">
        <title>Genomic Encyclopedia of Type Strains, Phase III (KMG-III): the genomes of soil and plant-associated and newly described type strains.</title>
        <authorList>
            <person name="Whitman W."/>
        </authorList>
    </citation>
    <scope>NUCLEOTIDE SEQUENCE [LARGE SCALE GENOMIC DNA]</scope>
    <source>
        <strain evidence="1 2">CGMCC 4.7125</strain>
    </source>
</reference>
<dbReference type="EMBL" id="PVNH01000003">
    <property type="protein sequence ID" value="PRX49202.1"/>
    <property type="molecule type" value="Genomic_DNA"/>
</dbReference>
<gene>
    <name evidence="1" type="ORF">B0I33_103235</name>
</gene>
<dbReference type="RefSeq" id="WP_146147467.1">
    <property type="nucleotide sequence ID" value="NZ_PVNH01000003.1"/>
</dbReference>
<comment type="caution">
    <text evidence="1">The sequence shown here is derived from an EMBL/GenBank/DDBJ whole genome shotgun (WGS) entry which is preliminary data.</text>
</comment>
<accession>A0A2T0LYR8</accession>
<dbReference type="OrthoDB" id="4235802at2"/>
<organism evidence="1 2">
    <name type="scientific">Prauserella shujinwangii</name>
    <dbReference type="NCBI Taxonomy" id="1453103"/>
    <lineage>
        <taxon>Bacteria</taxon>
        <taxon>Bacillati</taxon>
        <taxon>Actinomycetota</taxon>
        <taxon>Actinomycetes</taxon>
        <taxon>Pseudonocardiales</taxon>
        <taxon>Pseudonocardiaceae</taxon>
        <taxon>Prauserella</taxon>
    </lineage>
</organism>